<evidence type="ECO:0008006" key="3">
    <source>
        <dbReference type="Google" id="ProtNLM"/>
    </source>
</evidence>
<gene>
    <name evidence="1" type="ORF">Esi_0216_0058</name>
</gene>
<sequence length="242" mass="26746">MRTPPVPCYLFLRHKYPPLQPLIFGLVFARTNGASLNRKQLMCQWLMKTDNATECGALCDVFSHGMLRAHFSPDNRIKRLEIVFDVMSLMQQLQRAVGQGELRMVPNTLALATQPSQQARLVLSAVPPYGITHTNEAWTALMGHTAEEAKMFPFTLMNGPAEANNGDALETLVQTCIGSNVKRAEMVDLSVVTRDLRQLAVAVQAYPLGTPDGATTHLLLVMEEIPVCTPLPQTGLDLYPFV</sequence>
<reference evidence="1 2" key="1">
    <citation type="journal article" date="2010" name="Nature">
        <title>The Ectocarpus genome and the independent evolution of multicellularity in brown algae.</title>
        <authorList>
            <person name="Cock J.M."/>
            <person name="Sterck L."/>
            <person name="Rouze P."/>
            <person name="Scornet D."/>
            <person name="Allen A.E."/>
            <person name="Amoutzias G."/>
            <person name="Anthouard V."/>
            <person name="Artiguenave F."/>
            <person name="Aury J.M."/>
            <person name="Badger J.H."/>
            <person name="Beszteri B."/>
            <person name="Billiau K."/>
            <person name="Bonnet E."/>
            <person name="Bothwell J.H."/>
            <person name="Bowler C."/>
            <person name="Boyen C."/>
            <person name="Brownlee C."/>
            <person name="Carrano C.J."/>
            <person name="Charrier B."/>
            <person name="Cho G.Y."/>
            <person name="Coelho S.M."/>
            <person name="Collen J."/>
            <person name="Corre E."/>
            <person name="Da Silva C."/>
            <person name="Delage L."/>
            <person name="Delaroque N."/>
            <person name="Dittami S.M."/>
            <person name="Doulbeau S."/>
            <person name="Elias M."/>
            <person name="Farnham G."/>
            <person name="Gachon C.M."/>
            <person name="Gschloessl B."/>
            <person name="Heesch S."/>
            <person name="Jabbari K."/>
            <person name="Jubin C."/>
            <person name="Kawai H."/>
            <person name="Kimura K."/>
            <person name="Kloareg B."/>
            <person name="Kupper F.C."/>
            <person name="Lang D."/>
            <person name="Le Bail A."/>
            <person name="Leblanc C."/>
            <person name="Lerouge P."/>
            <person name="Lohr M."/>
            <person name="Lopez P.J."/>
            <person name="Martens C."/>
            <person name="Maumus F."/>
            <person name="Michel G."/>
            <person name="Miranda-Saavedra D."/>
            <person name="Morales J."/>
            <person name="Moreau H."/>
            <person name="Motomura T."/>
            <person name="Nagasato C."/>
            <person name="Napoli C.A."/>
            <person name="Nelson D.R."/>
            <person name="Nyvall-Collen P."/>
            <person name="Peters A.F."/>
            <person name="Pommier C."/>
            <person name="Potin P."/>
            <person name="Poulain J."/>
            <person name="Quesneville H."/>
            <person name="Read B."/>
            <person name="Rensing S.A."/>
            <person name="Ritter A."/>
            <person name="Rousvoal S."/>
            <person name="Samanta M."/>
            <person name="Samson G."/>
            <person name="Schroeder D.C."/>
            <person name="Segurens B."/>
            <person name="Strittmatter M."/>
            <person name="Tonon T."/>
            <person name="Tregear J.W."/>
            <person name="Valentin K."/>
            <person name="von Dassow P."/>
            <person name="Yamagishi T."/>
            <person name="Van de Peer Y."/>
            <person name="Wincker P."/>
        </authorList>
    </citation>
    <scope>NUCLEOTIDE SEQUENCE [LARGE SCALE GENOMIC DNA]</scope>
    <source>
        <strain evidence="2">Ec32 / CCAP1310/4</strain>
    </source>
</reference>
<dbReference type="EMBL" id="FN649751">
    <property type="protein sequence ID" value="CBJ30828.1"/>
    <property type="molecule type" value="Genomic_DNA"/>
</dbReference>
<dbReference type="InParanoid" id="D7FRN7"/>
<accession>D7FRN7</accession>
<organism evidence="1 2">
    <name type="scientific">Ectocarpus siliculosus</name>
    <name type="common">Brown alga</name>
    <name type="synonym">Conferva siliculosa</name>
    <dbReference type="NCBI Taxonomy" id="2880"/>
    <lineage>
        <taxon>Eukaryota</taxon>
        <taxon>Sar</taxon>
        <taxon>Stramenopiles</taxon>
        <taxon>Ochrophyta</taxon>
        <taxon>PX clade</taxon>
        <taxon>Phaeophyceae</taxon>
        <taxon>Ectocarpales</taxon>
        <taxon>Ectocarpaceae</taxon>
        <taxon>Ectocarpus</taxon>
    </lineage>
</organism>
<name>D7FRN7_ECTSI</name>
<dbReference type="Proteomes" id="UP000002630">
    <property type="component" value="Linkage Group LG26"/>
</dbReference>
<keyword evidence="2" id="KW-1185">Reference proteome</keyword>
<dbReference type="OrthoDB" id="200280at2759"/>
<dbReference type="EMBL" id="FN648394">
    <property type="protein sequence ID" value="CBJ30828.1"/>
    <property type="molecule type" value="Genomic_DNA"/>
</dbReference>
<protein>
    <recommendedName>
        <fullName evidence="3">PAS domain-containing protein</fullName>
    </recommendedName>
</protein>
<evidence type="ECO:0000313" key="2">
    <source>
        <dbReference type="Proteomes" id="UP000002630"/>
    </source>
</evidence>
<evidence type="ECO:0000313" key="1">
    <source>
        <dbReference type="EMBL" id="CBJ30828.1"/>
    </source>
</evidence>
<dbReference type="AlphaFoldDB" id="D7FRN7"/>
<proteinExistence type="predicted"/>